<keyword evidence="3" id="KW-1185">Reference proteome</keyword>
<evidence type="ECO:0000313" key="3">
    <source>
        <dbReference type="Proteomes" id="UP001190700"/>
    </source>
</evidence>
<dbReference type="EMBL" id="LGRX02014605">
    <property type="protein sequence ID" value="KAK3264360.1"/>
    <property type="molecule type" value="Genomic_DNA"/>
</dbReference>
<dbReference type="PANTHER" id="PTHR31342:SF7">
    <property type="entry name" value="PROTEIN CHUP1, CHLOROPLASTIC"/>
    <property type="match status" value="1"/>
</dbReference>
<organism evidence="2 3">
    <name type="scientific">Cymbomonas tetramitiformis</name>
    <dbReference type="NCBI Taxonomy" id="36881"/>
    <lineage>
        <taxon>Eukaryota</taxon>
        <taxon>Viridiplantae</taxon>
        <taxon>Chlorophyta</taxon>
        <taxon>Pyramimonadophyceae</taxon>
        <taxon>Pyramimonadales</taxon>
        <taxon>Pyramimonadaceae</taxon>
        <taxon>Cymbomonas</taxon>
    </lineage>
</organism>
<gene>
    <name evidence="2" type="ORF">CYMTET_26898</name>
</gene>
<dbReference type="InterPro" id="IPR040265">
    <property type="entry name" value="CHUP1/IPGA1-like"/>
</dbReference>
<protein>
    <submittedName>
        <fullName evidence="2">Uncharacterized protein</fullName>
    </submittedName>
</protein>
<feature type="non-terminal residue" evidence="2">
    <location>
        <position position="1"/>
    </location>
</feature>
<sequence>VVRLKTMGDCVTIKKWLDEELSFLVDEQAVLKYFADIWPEDKVDAIREASTEYSKLELLCSKLCTIQDDDEVNYMEFLTMLEKEMERAEETFYSLLRERESIAKRLQSHGIPVTWLQDHPESVLGKLKKSTLNLATLYMKRVVKEVKANGADGNMDNSIDNPLSLCNLMAEQSSMLTFQGVRFAFRVHQLANGFDEQAVTVFSDLKTLALEQLEKKSLHSEFLEPCDSP</sequence>
<proteinExistence type="predicted"/>
<dbReference type="AlphaFoldDB" id="A0AAE0FRI2"/>
<reference evidence="2 3" key="1">
    <citation type="journal article" date="2015" name="Genome Biol. Evol.">
        <title>Comparative Genomics of a Bacterivorous Green Alga Reveals Evolutionary Causalities and Consequences of Phago-Mixotrophic Mode of Nutrition.</title>
        <authorList>
            <person name="Burns J.A."/>
            <person name="Paasch A."/>
            <person name="Narechania A."/>
            <person name="Kim E."/>
        </authorList>
    </citation>
    <scope>NUCLEOTIDE SEQUENCE [LARGE SCALE GENOMIC DNA]</scope>
    <source>
        <strain evidence="2 3">PLY_AMNH</strain>
    </source>
</reference>
<keyword evidence="1" id="KW-0175">Coiled coil</keyword>
<comment type="caution">
    <text evidence="2">The sequence shown here is derived from an EMBL/GenBank/DDBJ whole genome shotgun (WGS) entry which is preliminary data.</text>
</comment>
<evidence type="ECO:0000256" key="1">
    <source>
        <dbReference type="ARBA" id="ARBA00023054"/>
    </source>
</evidence>
<name>A0AAE0FRI2_9CHLO</name>
<dbReference type="PANTHER" id="PTHR31342">
    <property type="entry name" value="PROTEIN CHUP1, CHLOROPLASTIC"/>
    <property type="match status" value="1"/>
</dbReference>
<accession>A0AAE0FRI2</accession>
<dbReference type="Proteomes" id="UP001190700">
    <property type="component" value="Unassembled WGS sequence"/>
</dbReference>
<evidence type="ECO:0000313" key="2">
    <source>
        <dbReference type="EMBL" id="KAK3264360.1"/>
    </source>
</evidence>